<name>A0A1G7YJH5_9HYPH</name>
<dbReference type="InterPro" id="IPR002491">
    <property type="entry name" value="ABC_transptr_periplasmic_BD"/>
</dbReference>
<dbReference type="EMBL" id="FNCS01000014">
    <property type="protein sequence ID" value="SDG96691.1"/>
    <property type="molecule type" value="Genomic_DNA"/>
</dbReference>
<dbReference type="PANTHER" id="PTHR30535">
    <property type="entry name" value="VITAMIN B12-BINDING PROTEIN"/>
    <property type="match status" value="1"/>
</dbReference>
<evidence type="ECO:0000313" key="3">
    <source>
        <dbReference type="EMBL" id="SDG96691.1"/>
    </source>
</evidence>
<organism evidence="3 4">
    <name type="scientific">Pelagibacterium luteolum</name>
    <dbReference type="NCBI Taxonomy" id="440168"/>
    <lineage>
        <taxon>Bacteria</taxon>
        <taxon>Pseudomonadati</taxon>
        <taxon>Pseudomonadota</taxon>
        <taxon>Alphaproteobacteria</taxon>
        <taxon>Hyphomicrobiales</taxon>
        <taxon>Devosiaceae</taxon>
        <taxon>Pelagibacterium</taxon>
    </lineage>
</organism>
<accession>A0A1G7YJH5</accession>
<proteinExistence type="predicted"/>
<reference evidence="3 4" key="1">
    <citation type="submission" date="2016-10" db="EMBL/GenBank/DDBJ databases">
        <authorList>
            <person name="de Groot N.N."/>
        </authorList>
    </citation>
    <scope>NUCLEOTIDE SEQUENCE [LARGE SCALE GENOMIC DNA]</scope>
    <source>
        <strain evidence="3 4">CGMCC 1.10267</strain>
    </source>
</reference>
<keyword evidence="4" id="KW-1185">Reference proteome</keyword>
<feature type="signal peptide" evidence="1">
    <location>
        <begin position="1"/>
        <end position="24"/>
    </location>
</feature>
<dbReference type="STRING" id="440168.SAMN04487974_11452"/>
<dbReference type="Pfam" id="PF01497">
    <property type="entry name" value="Peripla_BP_2"/>
    <property type="match status" value="1"/>
</dbReference>
<dbReference type="Gene3D" id="3.40.50.1980">
    <property type="entry name" value="Nitrogenase molybdenum iron protein domain"/>
    <property type="match status" value="2"/>
</dbReference>
<dbReference type="InterPro" id="IPR050902">
    <property type="entry name" value="ABC_Transporter_SBP"/>
</dbReference>
<feature type="chain" id="PRO_5011741394" evidence="1">
    <location>
        <begin position="25"/>
        <end position="326"/>
    </location>
</feature>
<dbReference type="PANTHER" id="PTHR30535:SF4">
    <property type="entry name" value="HEMIN-BINDING PERIPLASMIC PROTEIN HMUT"/>
    <property type="match status" value="1"/>
</dbReference>
<dbReference type="AlphaFoldDB" id="A0A1G7YJH5"/>
<dbReference type="RefSeq" id="WP_090597978.1">
    <property type="nucleotide sequence ID" value="NZ_FNCS01000014.1"/>
</dbReference>
<evidence type="ECO:0000313" key="4">
    <source>
        <dbReference type="Proteomes" id="UP000199495"/>
    </source>
</evidence>
<dbReference type="PROSITE" id="PS50983">
    <property type="entry name" value="FE_B12_PBP"/>
    <property type="match status" value="1"/>
</dbReference>
<sequence>MRFVLKGLFGLGLMFAALSSPLLAQESDYPRTITDSLGAETVINSADRIFVVHQITSSLVSALGAYDRVVGRTRFVDDPKEDVESVPEIGTYSELEAEGILSVEPDLVLIVDRHLGLSGGNLSVVEQLREAGVAVLVLPQDGLLARHGGVYELDIMQEFVQLTADALALDERGAEIVARMESEAEEASQIAAGSEPSRVLALGAFSVGGKMFAQGPGSPYDLVIRMAGAQNVAAELGPEAFHELTPEGLVALEPDVIVVGERIFNELSDTDPMSVFLSLPGVADTPAAQNEAFYLAPVTVVYGSTPHLAAAALDLAKVLYPDGEGN</sequence>
<keyword evidence="1" id="KW-0732">Signal</keyword>
<protein>
    <submittedName>
        <fullName evidence="3">Iron complex transport system substrate-binding protein</fullName>
    </submittedName>
</protein>
<evidence type="ECO:0000259" key="2">
    <source>
        <dbReference type="PROSITE" id="PS50983"/>
    </source>
</evidence>
<dbReference type="OrthoDB" id="9797736at2"/>
<evidence type="ECO:0000256" key="1">
    <source>
        <dbReference type="SAM" id="SignalP"/>
    </source>
</evidence>
<dbReference type="Proteomes" id="UP000199495">
    <property type="component" value="Unassembled WGS sequence"/>
</dbReference>
<dbReference type="SUPFAM" id="SSF53807">
    <property type="entry name" value="Helical backbone' metal receptor"/>
    <property type="match status" value="1"/>
</dbReference>
<gene>
    <name evidence="3" type="ORF">SAMN04487974_11452</name>
</gene>
<feature type="domain" description="Fe/B12 periplasmic-binding" evidence="2">
    <location>
        <begin position="48"/>
        <end position="323"/>
    </location>
</feature>